<evidence type="ECO:0000256" key="3">
    <source>
        <dbReference type="ARBA" id="ARBA00022737"/>
    </source>
</evidence>
<keyword evidence="2 9" id="KW-0732">Signal</keyword>
<feature type="domain" description="EGF-like" evidence="10">
    <location>
        <begin position="941"/>
        <end position="977"/>
    </location>
</feature>
<feature type="signal peptide" evidence="9">
    <location>
        <begin position="1"/>
        <end position="19"/>
    </location>
</feature>
<keyword evidence="3" id="KW-0677">Repeat</keyword>
<organism evidence="11 12">
    <name type="scientific">Dermatophagoides pteronyssinus</name>
    <name type="common">European house dust mite</name>
    <dbReference type="NCBI Taxonomy" id="6956"/>
    <lineage>
        <taxon>Eukaryota</taxon>
        <taxon>Metazoa</taxon>
        <taxon>Ecdysozoa</taxon>
        <taxon>Arthropoda</taxon>
        <taxon>Chelicerata</taxon>
        <taxon>Arachnida</taxon>
        <taxon>Acari</taxon>
        <taxon>Acariformes</taxon>
        <taxon>Sarcoptiformes</taxon>
        <taxon>Astigmata</taxon>
        <taxon>Psoroptidia</taxon>
        <taxon>Analgoidea</taxon>
        <taxon>Pyroglyphidae</taxon>
        <taxon>Dermatophagoidinae</taxon>
        <taxon>Dermatophagoides</taxon>
    </lineage>
</organism>
<keyword evidence="8" id="KW-0472">Membrane</keyword>
<evidence type="ECO:0000313" key="12">
    <source>
        <dbReference type="Proteomes" id="UP000887458"/>
    </source>
</evidence>
<comment type="caution">
    <text evidence="11">The sequence shown here is derived from an EMBL/GenBank/DDBJ whole genome shotgun (WGS) entry which is preliminary data.</text>
</comment>
<protein>
    <submittedName>
        <fullName evidence="11">Sequestering of TGFbeta in extracellular matrix</fullName>
    </submittedName>
</protein>
<dbReference type="InterPro" id="IPR000742">
    <property type="entry name" value="EGF"/>
</dbReference>
<evidence type="ECO:0000256" key="5">
    <source>
        <dbReference type="ARBA" id="ARBA00023180"/>
    </source>
</evidence>
<reference evidence="11 12" key="2">
    <citation type="journal article" date="2022" name="Mol. Biol. Evol.">
        <title>Comparative Genomics Reveals Insights into the Divergent Evolution of Astigmatic Mites and Household Pest Adaptations.</title>
        <authorList>
            <person name="Xiong Q."/>
            <person name="Wan A.T."/>
            <person name="Liu X."/>
            <person name="Fung C.S."/>
            <person name="Xiao X."/>
            <person name="Malainual N."/>
            <person name="Hou J."/>
            <person name="Wang L."/>
            <person name="Wang M."/>
            <person name="Yang K.Y."/>
            <person name="Cui Y."/>
            <person name="Leung E.L."/>
            <person name="Nong W."/>
            <person name="Shin S.K."/>
            <person name="Au S.W."/>
            <person name="Jeong K.Y."/>
            <person name="Chew F.T."/>
            <person name="Hui J.H."/>
            <person name="Leung T.F."/>
            <person name="Tungtrongchitr A."/>
            <person name="Zhong N."/>
            <person name="Liu Z."/>
            <person name="Tsui S.K."/>
        </authorList>
    </citation>
    <scope>NUCLEOTIDE SEQUENCE [LARGE SCALE GENOMIC DNA]</scope>
    <source>
        <strain evidence="11">Derp</strain>
    </source>
</reference>
<evidence type="ECO:0000259" key="10">
    <source>
        <dbReference type="PROSITE" id="PS50026"/>
    </source>
</evidence>
<feature type="disulfide bond" evidence="6">
    <location>
        <begin position="945"/>
        <end position="955"/>
    </location>
</feature>
<dbReference type="EMBL" id="NJHN03000047">
    <property type="protein sequence ID" value="KAH9420902.1"/>
    <property type="molecule type" value="Genomic_DNA"/>
</dbReference>
<dbReference type="PROSITE" id="PS00022">
    <property type="entry name" value="EGF_1"/>
    <property type="match status" value="3"/>
</dbReference>
<dbReference type="PROSITE" id="PS01186">
    <property type="entry name" value="EGF_2"/>
    <property type="match status" value="3"/>
</dbReference>
<evidence type="ECO:0000256" key="2">
    <source>
        <dbReference type="ARBA" id="ARBA00022729"/>
    </source>
</evidence>
<keyword evidence="5" id="KW-0325">Glycoprotein</keyword>
<dbReference type="SUPFAM" id="SSF57196">
    <property type="entry name" value="EGF/Laminin"/>
    <property type="match status" value="1"/>
</dbReference>
<evidence type="ECO:0000256" key="6">
    <source>
        <dbReference type="PROSITE-ProRule" id="PRU00076"/>
    </source>
</evidence>
<evidence type="ECO:0000313" key="11">
    <source>
        <dbReference type="EMBL" id="KAH9420902.1"/>
    </source>
</evidence>
<evidence type="ECO:0000256" key="7">
    <source>
        <dbReference type="SAM" id="MobiDB-lite"/>
    </source>
</evidence>
<dbReference type="CDD" id="cd00054">
    <property type="entry name" value="EGF_CA"/>
    <property type="match status" value="1"/>
</dbReference>
<proteinExistence type="predicted"/>
<keyword evidence="4" id="KW-0106">Calcium</keyword>
<gene>
    <name evidence="11" type="primary">mup-4</name>
    <name evidence="11" type="ORF">DERP_001336</name>
</gene>
<keyword evidence="6" id="KW-1015">Disulfide bond</keyword>
<accession>A0ABQ8JEP6</accession>
<sequence>MSPWIIVLLWTILVHQSVAIDSFIDQIFEMPAVESNKLEATVFADPKDWITINKSFPTVEEQSWNEFRQDSRRFFYSLGRYEVGAHRMTNETITALLEDYDRTPFNRLNFFFKIWYNQDGDKDVKCVRSYYVYDEKIELPLDRPEKWVEINRTIIINDRKELVKLAKKSLLTMSNLNGCEDSILALKEIRISYDHFDWSDLNNTMMIKELKQQTKSMFEISMGTKVDQLNLYKCKEQNCIFVYNSSIPQKQNTPEGVQLFHYHHSSNVDLFFKSQDKILEKTKDWDQKSDNNGYMVFLTPTGLEQIDKHPFTIEIKTKNDGIVAFNFENKAVIPIVEATQFILNKNPAPDMVNNFIDNKNAPVYLWHKNETNNAIESATILHEQVDLSVDNSNPCLKIAYISDRPIKRMKIWLHINFEDDSIQELYNLHEHQQSNLTEETLRFCPTDFLYIDKLAKPSTTPKGQLYIQLIDNDQSENLMFISVMNEQKPNEMKTEDSHHLPPFFFPISDPNYQVWAKSLMPIPDYSVFTEWLSYVDNDQLTLRPLILSLSSQVKEIRAKLCDVTSLCMESIKKTQEISAEKKYLFEFEPHPNLKSTHLNLRIEFITGEANELTIEVINFGNPCQPIPICAGTNSKCDQSITVRANNMEDACSCEEGFDGNDCSQIDFCLEKECATGRCLNFKNDAKCQCDNEITDGIRIYDETEKKCIKQKDPETIKGKSIMPDTSLIDLRLYDICVFIQNIPDEKQTVPLHKLKFQFDQEVLVEMEGIDRNQSYELCLSHYLNLTALNWKHQGQLILTLEQTDKSSIKFYNPPNDWQPPIRTINLKNHVHSVGVAIESYNITNKTIFFKSETNKQTILTTHWFENPYSISGEFETDQTIRIEVGKPDRQQVCFAIDKIDCHEFLDIETLIGILKENSAHGFRFEWLYKNGIDNGHFEVSVFDPCWHGCSGYGNCIAIGLENYQCDCENGYYGKKCQLTKCSEENAEWCRKNIGQKSECVPLTEKEFECQCPIGYQFDSKSNPPSCRRINTKRKSKICGTTIADETNPQCFLQNLAQKMKYLPGQNARLNLTMMSNGENEQNLFQIEGIEMLKHTKEIIHDDRRSVMSFSSDMEKLCIKEMIGLKQIEELKSLTIVTTFDHQSNDLTLIQIHGIETQPIGQRISTEPWFYISRTKSGLKQLLQPNDYITEKIAKSDWWPFKFPNRRWEDKKVDDNDEPMIISLISQHSDTTGFAQLESQWLQQAINKPTTMTIKLNSMKPNNLQHVHIILFNQQRQPLYDVGTYRVFIKEDVKDNEDKQDIIVLGENKVISVPQLNINNETLYKVVIQFYFDDPVSSVNKPFLFELMDFAFNDPCIHKDGKNQECFNLKDQHDPTIKCLRDVSSRSNIDYQCDCDFENGAKGRNCEYKNYCKFRHQEYDKKKINGNEYCAIGDGECHEGRFKHYNFFCECKNNSLWFQMEEKKCLPVQQCLLDMPGQLERRKCHEDETNEKCLCKCKTGYKVDPNDPNQCVVNDSDKCDPGFCPDERMFCVRQGSQQLCKCPQGFKFDGQKCKSDLCLFPSMNPCQQKCKPKDEEPYFQCECIEQYYTAIIVTDPTTNVSYTKCELRKDVPEPCQQCTGPNQLCVDGQCQCREGFEAKRSSSDQIECIIKDLKMACPNNKLHVDSLTNRIVCECTDKDLTDWWQQLDNGSCGLVKTACDENEQGDLTCRRYGALCVLKSDHPDSFECLCPHGYMFVDETQSKEDSFLMKNQLSGCHPVCELPYYDQLCSAIGGRCNPSKLWPLLYNHTPKDKIKSNYCDCLPGMFPDNDNDGYFCRQESNVTAYRMLHTWTVELQNEFENRMDEFNKLLGRFFNYSKILETSLNNNRLDYIDPINWARAQVRSLKINEERIQNKRNEWNALIKEQVLREQVRIMMANFGVVEREFQLDLVRMDSEQIENNSTSANQYQVIVYGRDVNTDKKIKCLNHDNWCLIPYLQMAFETKIESFEPCSQVNVCQGMSDCHESKGYFSCECNPEYFVVEKSYPLKTNDPSAISKNERCLSKALCGNCTDDNQQCFEMDPVRSKDDKSKWLKERLCGCQPGYRRDSEQEPCVSVCQPDTCGSGGECLPIGNDYKCHCDSEHYGERCENEFASNVGWIVAIVILSLVVVGAIAGLAYVLLFKNRSTNKADSRSSPTSSSSSSETLEFHQRQVNVKIIEPTESNAIDNRLSSNQNSTNPTIKMIHSQESSTNRSKHRMALITRNRGSYDITQSS</sequence>
<dbReference type="PANTHER" id="PTHR24039:SF28">
    <property type="entry name" value="EGF-LIKE DOMAIN-CONTAINING PROTEIN"/>
    <property type="match status" value="1"/>
</dbReference>
<feature type="disulfide bond" evidence="6">
    <location>
        <begin position="967"/>
        <end position="976"/>
    </location>
</feature>
<feature type="transmembrane region" description="Helical" evidence="8">
    <location>
        <begin position="2135"/>
        <end position="2160"/>
    </location>
</feature>
<feature type="chain" id="PRO_5045594484" evidence="9">
    <location>
        <begin position="20"/>
        <end position="2253"/>
    </location>
</feature>
<evidence type="ECO:0000256" key="8">
    <source>
        <dbReference type="SAM" id="Phobius"/>
    </source>
</evidence>
<feature type="domain" description="EGF-like" evidence="10">
    <location>
        <begin position="2093"/>
        <end position="2128"/>
    </location>
</feature>
<keyword evidence="8" id="KW-0812">Transmembrane</keyword>
<dbReference type="Gene3D" id="2.10.25.10">
    <property type="entry name" value="Laminin"/>
    <property type="match status" value="1"/>
</dbReference>
<dbReference type="SMART" id="SM00181">
    <property type="entry name" value="EGF"/>
    <property type="match status" value="12"/>
</dbReference>
<name>A0ABQ8JEP6_DERPT</name>
<dbReference type="Proteomes" id="UP000887458">
    <property type="component" value="Unassembled WGS sequence"/>
</dbReference>
<keyword evidence="8" id="KW-1133">Transmembrane helix</keyword>
<dbReference type="PANTHER" id="PTHR24039">
    <property type="entry name" value="FIBRILLIN-RELATED"/>
    <property type="match status" value="1"/>
</dbReference>
<feature type="compositionally biased region" description="Low complexity" evidence="7">
    <location>
        <begin position="2172"/>
        <end position="2182"/>
    </location>
</feature>
<keyword evidence="1 6" id="KW-0245">EGF-like domain</keyword>
<evidence type="ECO:0000256" key="4">
    <source>
        <dbReference type="ARBA" id="ARBA00022837"/>
    </source>
</evidence>
<evidence type="ECO:0000256" key="1">
    <source>
        <dbReference type="ARBA" id="ARBA00022536"/>
    </source>
</evidence>
<keyword evidence="12" id="KW-1185">Reference proteome</keyword>
<comment type="caution">
    <text evidence="6">Lacks conserved residue(s) required for the propagation of feature annotation.</text>
</comment>
<reference evidence="11 12" key="1">
    <citation type="journal article" date="2018" name="J. Allergy Clin. Immunol.">
        <title>High-quality assembly of Dermatophagoides pteronyssinus genome and transcriptome reveals a wide range of novel allergens.</title>
        <authorList>
            <person name="Liu X.Y."/>
            <person name="Yang K.Y."/>
            <person name="Wang M.Q."/>
            <person name="Kwok J.S."/>
            <person name="Zeng X."/>
            <person name="Yang Z."/>
            <person name="Xiao X.J."/>
            <person name="Lau C.P."/>
            <person name="Li Y."/>
            <person name="Huang Z.M."/>
            <person name="Ba J.G."/>
            <person name="Yim A.K."/>
            <person name="Ouyang C.Y."/>
            <person name="Ngai S.M."/>
            <person name="Chan T.F."/>
            <person name="Leung E.L."/>
            <person name="Liu L."/>
            <person name="Liu Z.G."/>
            <person name="Tsui S.K."/>
        </authorList>
    </citation>
    <scope>NUCLEOTIDE SEQUENCE [LARGE SCALE GENOMIC DNA]</scope>
    <source>
        <strain evidence="11">Derp</strain>
    </source>
</reference>
<dbReference type="PROSITE" id="PS50026">
    <property type="entry name" value="EGF_3"/>
    <property type="match status" value="2"/>
</dbReference>
<evidence type="ECO:0000256" key="9">
    <source>
        <dbReference type="SAM" id="SignalP"/>
    </source>
</evidence>
<feature type="disulfide bond" evidence="6">
    <location>
        <begin position="2118"/>
        <end position="2127"/>
    </location>
</feature>
<feature type="region of interest" description="Disordered" evidence="7">
    <location>
        <begin position="2167"/>
        <end position="2187"/>
    </location>
</feature>